<dbReference type="AlphaFoldDB" id="C7Z163"/>
<dbReference type="RefSeq" id="XP_003048228.1">
    <property type="nucleotide sequence ID" value="XM_003048182.1"/>
</dbReference>
<dbReference type="InterPro" id="IPR001810">
    <property type="entry name" value="F-box_dom"/>
</dbReference>
<evidence type="ECO:0000259" key="1">
    <source>
        <dbReference type="PROSITE" id="PS50181"/>
    </source>
</evidence>
<dbReference type="EMBL" id="GG698905">
    <property type="protein sequence ID" value="EEU42515.1"/>
    <property type="molecule type" value="Genomic_DNA"/>
</dbReference>
<dbReference type="InParanoid" id="C7Z163"/>
<reference evidence="2 3" key="1">
    <citation type="journal article" date="2009" name="PLoS Genet.">
        <title>The genome of Nectria haematococca: contribution of supernumerary chromosomes to gene expansion.</title>
        <authorList>
            <person name="Coleman J.J."/>
            <person name="Rounsley S.D."/>
            <person name="Rodriguez-Carres M."/>
            <person name="Kuo A."/>
            <person name="Wasmann C.C."/>
            <person name="Grimwood J."/>
            <person name="Schmutz J."/>
            <person name="Taga M."/>
            <person name="White G.J."/>
            <person name="Zhou S."/>
            <person name="Schwartz D.C."/>
            <person name="Freitag M."/>
            <person name="Ma L.J."/>
            <person name="Danchin E.G."/>
            <person name="Henrissat B."/>
            <person name="Coutinho P.M."/>
            <person name="Nelson D.R."/>
            <person name="Straney D."/>
            <person name="Napoli C.A."/>
            <person name="Barker B.M."/>
            <person name="Gribskov M."/>
            <person name="Rep M."/>
            <person name="Kroken S."/>
            <person name="Molnar I."/>
            <person name="Rensing C."/>
            <person name="Kennell J.C."/>
            <person name="Zamora J."/>
            <person name="Farman M.L."/>
            <person name="Selker E.U."/>
            <person name="Salamov A."/>
            <person name="Shapiro H."/>
            <person name="Pangilinan J."/>
            <person name="Lindquist E."/>
            <person name="Lamers C."/>
            <person name="Grigoriev I.V."/>
            <person name="Geiser D.M."/>
            <person name="Covert S.F."/>
            <person name="Temporini E."/>
            <person name="Vanetten H.D."/>
        </authorList>
    </citation>
    <scope>NUCLEOTIDE SEQUENCE [LARGE SCALE GENOMIC DNA]</scope>
    <source>
        <strain evidence="3">ATCC MYA-4622 / CBS 123669 / FGSC 9596 / NRRL 45880 / 77-13-4</strain>
    </source>
</reference>
<feature type="domain" description="F-box" evidence="1">
    <location>
        <begin position="221"/>
        <end position="268"/>
    </location>
</feature>
<evidence type="ECO:0000313" key="2">
    <source>
        <dbReference type="EMBL" id="EEU42515.1"/>
    </source>
</evidence>
<dbReference type="OMA" id="WVANIEL"/>
<dbReference type="HOGENOM" id="CLU_357902_0_0_1"/>
<keyword evidence="3" id="KW-1185">Reference proteome</keyword>
<dbReference type="OrthoDB" id="2571985at2759"/>
<sequence length="783" mass="89644">MGGFHVYCVICGATTTEVEIGPREQPGDDEDVYMENRYDEDVIGDEDMEWFRQARLLGFNPDASGANKFYVSGAGEYLGAGIFDVDEGSEPDSAIEDFDLAGVRAWGDCDGEERGFPFHRQCHTVLARVLTGTEDTGKINRAVLYKIFGGLISGKSRCSDLDYGHATQGQDQTWEAIPGYEYTVINPEKRESLVQDILEVIQDEKFVETPSNLNLGHKVRWDPLREIPESLLRDILDLVDNESIFSLCKASWVIFELIRHSRNFWESRIRKNTPYFEELGETITTRRESLGGQDLRKILLWAKEASKPRVGISGLLMAVANRRRIWGVCEQIARRYHAECPDPDSEPSCKMESIAVCNKMHFVGFNVKPVFDTQRSYWIRSWDEYDADRPWTLRTFWNSDWDMTGISVSFGDEEPRMFGKRGTEEGAWETSKEVAPETWLRGFVFHLWPTNPLLEWEHAPWNYISVKGITIYFYDGFPVSYGDTGDSLMQRPLFAAEDMVIVGVEGQLAEKEGVTPWILRFGLLQAYPGDEEKPDPGYYPEVGDEEQMSWSSASLALLGKPSWESESLKFICDGFDRVENIDIDRELIPLRILMLGNRPNELANIRSISACINSKVTNIRVSFVDGQQTRTMREVDEEGFLWPEENWEEFEIDGPGGEIIDEIGWIESYDRSPELLHLRTNRNRTVLFALDTLVGENNSNTRIKLSGWTVDNNHMRVIKAEEGDVIVGIVMGFGQRESDWLFESDREEFGTRPWTYETFQKRSESRLFSYFNFVGALTMAKDA</sequence>
<dbReference type="Proteomes" id="UP000005206">
    <property type="component" value="Chromosome 5"/>
</dbReference>
<evidence type="ECO:0000313" key="3">
    <source>
        <dbReference type="Proteomes" id="UP000005206"/>
    </source>
</evidence>
<gene>
    <name evidence="2" type="ORF">NECHADRAFT_80127</name>
</gene>
<dbReference type="eggNOG" id="ENOG502SPFR">
    <property type="taxonomic scope" value="Eukaryota"/>
</dbReference>
<dbReference type="VEuPathDB" id="FungiDB:NECHADRAFT_80127"/>
<accession>C7Z163</accession>
<protein>
    <recommendedName>
        <fullName evidence="1">F-box domain-containing protein</fullName>
    </recommendedName>
</protein>
<dbReference type="PROSITE" id="PS50181">
    <property type="entry name" value="FBOX"/>
    <property type="match status" value="1"/>
</dbReference>
<organism evidence="2 3">
    <name type="scientific">Fusarium vanettenii (strain ATCC MYA-4622 / CBS 123669 / FGSC 9596 / NRRL 45880 / 77-13-4)</name>
    <name type="common">Fusarium solani subsp. pisi</name>
    <dbReference type="NCBI Taxonomy" id="660122"/>
    <lineage>
        <taxon>Eukaryota</taxon>
        <taxon>Fungi</taxon>
        <taxon>Dikarya</taxon>
        <taxon>Ascomycota</taxon>
        <taxon>Pezizomycotina</taxon>
        <taxon>Sordariomycetes</taxon>
        <taxon>Hypocreomycetidae</taxon>
        <taxon>Hypocreales</taxon>
        <taxon>Nectriaceae</taxon>
        <taxon>Fusarium</taxon>
        <taxon>Fusarium solani species complex</taxon>
        <taxon>Fusarium vanettenii</taxon>
    </lineage>
</organism>
<proteinExistence type="predicted"/>
<dbReference type="GeneID" id="9671832"/>
<name>C7Z163_FUSV7</name>
<dbReference type="KEGG" id="nhe:NECHADRAFT_80127"/>